<sequence>MGRSLPKPPRGSSSDSRAWKQLSPAELQEIAQMAQWMPDPRGEDELFADETPKQKPEKPLIQASVAKRSARTSHGPPGWRFRAPTEIDETMDRAAGEAEWEAEAEAFRQAMMEREGEWQNDEHDGEMDEEEEEDEEAMSTWSYDGPGLREEKAAVEAAAREANEPPEDDGKSDIERESEHFEAFWDEKMLKEQFSEEVREANSRLKRRAARDLPNGIFGLVKLAAQVEKELWYKYQRQPNYAPTWKSISCMAILHLDENWDTIMTRLKPPPVPKIQVDEDNDKLQVLMDDAAFGKIWKRIEDSSTAQGYTRPNLEETVDTEPMEGPRQDEDGWYIMHWYPEGKKEKVPLNVHRTIHATSPQ</sequence>
<feature type="compositionally biased region" description="Basic and acidic residues" evidence="1">
    <location>
        <begin position="40"/>
        <end position="58"/>
    </location>
</feature>
<evidence type="ECO:0000313" key="2">
    <source>
        <dbReference type="EMBL" id="CAE0612056.1"/>
    </source>
</evidence>
<dbReference type="AlphaFoldDB" id="A0A7S3UEI9"/>
<reference evidence="2" key="1">
    <citation type="submission" date="2021-01" db="EMBL/GenBank/DDBJ databases">
        <authorList>
            <person name="Corre E."/>
            <person name="Pelletier E."/>
            <person name="Niang G."/>
            <person name="Scheremetjew M."/>
            <person name="Finn R."/>
            <person name="Kale V."/>
            <person name="Holt S."/>
            <person name="Cochrane G."/>
            <person name="Meng A."/>
            <person name="Brown T."/>
            <person name="Cohen L."/>
        </authorList>
    </citation>
    <scope>NUCLEOTIDE SEQUENCE</scope>
    <source>
        <strain evidence="2">CCMP1897</strain>
    </source>
</reference>
<proteinExistence type="predicted"/>
<protein>
    <submittedName>
        <fullName evidence="2">Uncharacterized protein</fullName>
    </submittedName>
</protein>
<feature type="compositionally biased region" description="Acidic residues" evidence="1">
    <location>
        <begin position="123"/>
        <end position="137"/>
    </location>
</feature>
<feature type="region of interest" description="Disordered" evidence="1">
    <location>
        <begin position="308"/>
        <end position="327"/>
    </location>
</feature>
<organism evidence="2">
    <name type="scientific">Picocystis salinarum</name>
    <dbReference type="NCBI Taxonomy" id="88271"/>
    <lineage>
        <taxon>Eukaryota</taxon>
        <taxon>Viridiplantae</taxon>
        <taxon>Chlorophyta</taxon>
        <taxon>Picocystophyceae</taxon>
        <taxon>Picocystales</taxon>
        <taxon>Picocystaceae</taxon>
        <taxon>Picocystis</taxon>
    </lineage>
</organism>
<gene>
    <name evidence="2" type="ORF">PSAL00342_LOCUS5891</name>
</gene>
<feature type="region of interest" description="Disordered" evidence="1">
    <location>
        <begin position="1"/>
        <end position="21"/>
    </location>
</feature>
<evidence type="ECO:0000256" key="1">
    <source>
        <dbReference type="SAM" id="MobiDB-lite"/>
    </source>
</evidence>
<feature type="compositionally biased region" description="Basic and acidic residues" evidence="1">
    <location>
        <begin position="111"/>
        <end position="122"/>
    </location>
</feature>
<dbReference type="EMBL" id="HBIS01006506">
    <property type="protein sequence ID" value="CAE0612056.1"/>
    <property type="molecule type" value="Transcribed_RNA"/>
</dbReference>
<feature type="region of interest" description="Disordered" evidence="1">
    <location>
        <begin position="36"/>
        <end position="145"/>
    </location>
</feature>
<name>A0A7S3UEI9_9CHLO</name>
<accession>A0A7S3UEI9</accession>